<accession>A0ABT9P9X2</accession>
<comment type="caution">
    <text evidence="3">The sequence shown here is derived from an EMBL/GenBank/DDBJ whole genome shotgun (WGS) entry which is preliminary data.</text>
</comment>
<evidence type="ECO:0000256" key="1">
    <source>
        <dbReference type="SAM" id="Phobius"/>
    </source>
</evidence>
<keyword evidence="4" id="KW-1185">Reference proteome</keyword>
<dbReference type="EMBL" id="JAUSQZ010000001">
    <property type="protein sequence ID" value="MDP9829493.1"/>
    <property type="molecule type" value="Genomic_DNA"/>
</dbReference>
<evidence type="ECO:0000313" key="4">
    <source>
        <dbReference type="Proteomes" id="UP001235712"/>
    </source>
</evidence>
<protein>
    <recommendedName>
        <fullName evidence="2">DUF6286 domain-containing protein</fullName>
    </recommendedName>
</protein>
<evidence type="ECO:0000313" key="3">
    <source>
        <dbReference type="EMBL" id="MDP9829493.1"/>
    </source>
</evidence>
<dbReference type="Proteomes" id="UP001235712">
    <property type="component" value="Unassembled WGS sequence"/>
</dbReference>
<keyword evidence="1" id="KW-0472">Membrane</keyword>
<dbReference type="RefSeq" id="WP_307247714.1">
    <property type="nucleotide sequence ID" value="NZ_JAUSQZ010000001.1"/>
</dbReference>
<keyword evidence="1" id="KW-1133">Transmembrane helix</keyword>
<reference evidence="3 4" key="1">
    <citation type="submission" date="2023-07" db="EMBL/GenBank/DDBJ databases">
        <title>Sequencing the genomes of 1000 actinobacteria strains.</title>
        <authorList>
            <person name="Klenk H.-P."/>
        </authorList>
    </citation>
    <scope>NUCLEOTIDE SEQUENCE [LARGE SCALE GENOMIC DNA]</scope>
    <source>
        <strain evidence="3 4">DSM 44388</strain>
    </source>
</reference>
<feature type="transmembrane region" description="Helical" evidence="1">
    <location>
        <begin position="65"/>
        <end position="85"/>
    </location>
</feature>
<dbReference type="InterPro" id="IPR046253">
    <property type="entry name" value="DUF6286"/>
</dbReference>
<dbReference type="Pfam" id="PF19803">
    <property type="entry name" value="DUF6286"/>
    <property type="match status" value="1"/>
</dbReference>
<keyword evidence="1" id="KW-0812">Transmembrane</keyword>
<evidence type="ECO:0000259" key="2">
    <source>
        <dbReference type="Pfam" id="PF19803"/>
    </source>
</evidence>
<sequence>MTASTNRAPAATGALEATATLLALLLGAVGVVAVRDSLVQAGVLTGTTWTGTVLEGLDGLGPQTWAVPAGAAVVVAGLVLLVVALRPRPRAGLALARAEGVFLRRRDVGRLAARSARDVAGVTAARARHRRSALRLTVVVDPGQPREPVETAVRSAVEERLRVLASPPRLRISTRAGGSR</sequence>
<organism evidence="3 4">
    <name type="scientific">Kineosporia succinea</name>
    <dbReference type="NCBI Taxonomy" id="84632"/>
    <lineage>
        <taxon>Bacteria</taxon>
        <taxon>Bacillati</taxon>
        <taxon>Actinomycetota</taxon>
        <taxon>Actinomycetes</taxon>
        <taxon>Kineosporiales</taxon>
        <taxon>Kineosporiaceae</taxon>
        <taxon>Kineosporia</taxon>
    </lineage>
</organism>
<feature type="domain" description="DUF6286" evidence="2">
    <location>
        <begin position="75"/>
        <end position="174"/>
    </location>
</feature>
<proteinExistence type="predicted"/>
<name>A0ABT9P9X2_9ACTN</name>
<gene>
    <name evidence="3" type="ORF">J2S57_005242</name>
</gene>